<evidence type="ECO:0000313" key="2">
    <source>
        <dbReference type="Proteomes" id="UP000289557"/>
    </source>
</evidence>
<proteinExistence type="predicted"/>
<dbReference type="AlphaFoldDB" id="A0AAN5BCY4"/>
<organism evidence="1 2">
    <name type="scientific">Mycoplasmoides pneumoniae</name>
    <name type="common">Mycoplasma pneumoniae</name>
    <dbReference type="NCBI Taxonomy" id="2104"/>
    <lineage>
        <taxon>Bacteria</taxon>
        <taxon>Bacillati</taxon>
        <taxon>Mycoplasmatota</taxon>
        <taxon>Mycoplasmoidales</taxon>
        <taxon>Mycoplasmoidaceae</taxon>
        <taxon>Mycoplasmoides</taxon>
    </lineage>
</organism>
<reference evidence="1 2" key="1">
    <citation type="submission" date="2019-01" db="EMBL/GenBank/DDBJ databases">
        <authorList>
            <consortium name="Pathogen Informatics"/>
        </authorList>
    </citation>
    <scope>NUCLEOTIDE SEQUENCE [LARGE SCALE GENOMIC DNA]</scope>
    <source>
        <strain evidence="1 2">NCTC10119</strain>
    </source>
</reference>
<dbReference type="RefSeq" id="WP_015344875.1">
    <property type="nucleotide sequence ID" value="NZ_AP017318.1"/>
</dbReference>
<dbReference type="EMBL" id="LR214945">
    <property type="protein sequence ID" value="VEU57399.1"/>
    <property type="molecule type" value="Genomic_DNA"/>
</dbReference>
<protein>
    <submittedName>
        <fullName evidence="1">Family K-like protein</fullName>
    </submittedName>
</protein>
<dbReference type="GeneID" id="66609249"/>
<name>A0AAN5BCY4_MYCPM</name>
<gene>
    <name evidence="1" type="ORF">NCTC10119_00673</name>
</gene>
<sequence>MKDETNICSQSLKRPLSEDQLIEYLSTYEITLFEVYAEDMLDGNCKIYIHAKGRPKDPDWKRKTDKKSLEIERYVKKFIKFLKREQKK</sequence>
<dbReference type="Proteomes" id="UP000289557">
    <property type="component" value="Chromosome"/>
</dbReference>
<accession>A0AAN5BCY4</accession>
<evidence type="ECO:0000313" key="1">
    <source>
        <dbReference type="EMBL" id="VEU57399.1"/>
    </source>
</evidence>